<comment type="caution">
    <text evidence="2">The sequence shown here is derived from an EMBL/GenBank/DDBJ whole genome shotgun (WGS) entry which is preliminary data.</text>
</comment>
<dbReference type="KEGG" id="qsa:O6P43_034495"/>
<proteinExistence type="predicted"/>
<dbReference type="EMBL" id="JARAOO010000042">
    <property type="protein sequence ID" value="KAJ7942467.1"/>
    <property type="molecule type" value="Genomic_DNA"/>
</dbReference>
<dbReference type="AlphaFoldDB" id="A0AAD7KMZ8"/>
<accession>A0AAD7KMZ8</accession>
<keyword evidence="3" id="KW-1185">Reference proteome</keyword>
<reference evidence="2" key="1">
    <citation type="journal article" date="2023" name="Science">
        <title>Elucidation of the pathway for biosynthesis of saponin adjuvants from the soapbark tree.</title>
        <authorList>
            <person name="Reed J."/>
            <person name="Orme A."/>
            <person name="El-Demerdash A."/>
            <person name="Owen C."/>
            <person name="Martin L.B.B."/>
            <person name="Misra R.C."/>
            <person name="Kikuchi S."/>
            <person name="Rejzek M."/>
            <person name="Martin A.C."/>
            <person name="Harkess A."/>
            <person name="Leebens-Mack J."/>
            <person name="Louveau T."/>
            <person name="Stephenson M.J."/>
            <person name="Osbourn A."/>
        </authorList>
    </citation>
    <scope>NUCLEOTIDE SEQUENCE</scope>
    <source>
        <strain evidence="2">S10</strain>
    </source>
</reference>
<name>A0AAD7KMZ8_QUISA</name>
<evidence type="ECO:0000256" key="1">
    <source>
        <dbReference type="SAM" id="MobiDB-lite"/>
    </source>
</evidence>
<protein>
    <submittedName>
        <fullName evidence="2">Phosphoinositide phosphatase SAC2-like</fullName>
    </submittedName>
</protein>
<organism evidence="2 3">
    <name type="scientific">Quillaja saponaria</name>
    <name type="common">Soap bark tree</name>
    <dbReference type="NCBI Taxonomy" id="32244"/>
    <lineage>
        <taxon>Eukaryota</taxon>
        <taxon>Viridiplantae</taxon>
        <taxon>Streptophyta</taxon>
        <taxon>Embryophyta</taxon>
        <taxon>Tracheophyta</taxon>
        <taxon>Spermatophyta</taxon>
        <taxon>Magnoliopsida</taxon>
        <taxon>eudicotyledons</taxon>
        <taxon>Gunneridae</taxon>
        <taxon>Pentapetalae</taxon>
        <taxon>rosids</taxon>
        <taxon>fabids</taxon>
        <taxon>Fabales</taxon>
        <taxon>Quillajaceae</taxon>
        <taxon>Quillaja</taxon>
    </lineage>
</organism>
<gene>
    <name evidence="2" type="ORF">O6P43_034495</name>
</gene>
<evidence type="ECO:0000313" key="3">
    <source>
        <dbReference type="Proteomes" id="UP001163823"/>
    </source>
</evidence>
<feature type="region of interest" description="Disordered" evidence="1">
    <location>
        <begin position="1"/>
        <end position="33"/>
    </location>
</feature>
<feature type="compositionally biased region" description="Polar residues" evidence="1">
    <location>
        <begin position="1"/>
        <end position="13"/>
    </location>
</feature>
<dbReference type="Proteomes" id="UP001163823">
    <property type="component" value="Unassembled WGS sequence"/>
</dbReference>
<sequence>MAAGSTTVSSENIANDLKTESTTSASEAGSSMKDQCGAELLKNADYPEGFVHWVTSGEMLSPLKLKNAN</sequence>
<evidence type="ECO:0000313" key="2">
    <source>
        <dbReference type="EMBL" id="KAJ7942467.1"/>
    </source>
</evidence>
<feature type="compositionally biased region" description="Low complexity" evidence="1">
    <location>
        <begin position="20"/>
        <end position="31"/>
    </location>
</feature>